<proteinExistence type="predicted"/>
<keyword evidence="2" id="KW-1185">Reference proteome</keyword>
<dbReference type="RefSeq" id="WP_186678046.1">
    <property type="nucleotide sequence ID" value="NZ_CP077093.1"/>
</dbReference>
<sequence length="98" mass="11278">MIDKDFELVKGIFSLVESGIVNGYDYFRYEARFFEGYVETELLVENGGVESENAETDFNGAVLYDLLKKLKLSADGRGEDWKSFVMSYRRGEKSCDEF</sequence>
<gene>
    <name evidence="1" type="ORF">HU752_008360</name>
</gene>
<dbReference type="Proteomes" id="UP000634530">
    <property type="component" value="Chromosome"/>
</dbReference>
<dbReference type="AlphaFoldDB" id="A0A9E6TTW8"/>
<accession>A0A9E6TTW8</accession>
<dbReference type="KEGG" id="pvw:HU752_008360"/>
<reference evidence="1 2" key="1">
    <citation type="journal article" date="2020" name="Microorganisms">
        <title>Reliable Identification of Environmental Pseudomonas Isolates Using the rpoD Gene.</title>
        <authorList>
            <consortium name="The Broad Institute Genome Sequencing Platform"/>
            <person name="Girard L."/>
            <person name="Lood C."/>
            <person name="Rokni-Zadeh H."/>
            <person name="van Noort V."/>
            <person name="Lavigne R."/>
            <person name="De Mot R."/>
        </authorList>
    </citation>
    <scope>NUCLEOTIDE SEQUENCE [LARGE SCALE GENOMIC DNA]</scope>
    <source>
        <strain evidence="1 2">RW8P3</strain>
    </source>
</reference>
<evidence type="ECO:0000313" key="1">
    <source>
        <dbReference type="EMBL" id="QXI29951.1"/>
    </source>
</evidence>
<organism evidence="1 2">
    <name type="scientific">Pseudomonas vanderleydeniana</name>
    <dbReference type="NCBI Taxonomy" id="2745495"/>
    <lineage>
        <taxon>Bacteria</taxon>
        <taxon>Pseudomonadati</taxon>
        <taxon>Pseudomonadota</taxon>
        <taxon>Gammaproteobacteria</taxon>
        <taxon>Pseudomonadales</taxon>
        <taxon>Pseudomonadaceae</taxon>
        <taxon>Pseudomonas</taxon>
    </lineage>
</organism>
<evidence type="ECO:0000313" key="2">
    <source>
        <dbReference type="Proteomes" id="UP000634530"/>
    </source>
</evidence>
<reference evidence="1 2" key="2">
    <citation type="journal article" date="2021" name="Microorganisms">
        <title>The Ever-Expanding Pseudomonas Genus: Description of 43 New Species and Partition of the Pseudomonas putida Group.</title>
        <authorList>
            <person name="Girard L."/>
            <person name="Lood C."/>
            <person name="Hofte M."/>
            <person name="Vandamme P."/>
            <person name="Rokni-Zadeh H."/>
            <person name="van Noort V."/>
            <person name="Lavigne R."/>
            <person name="De Mot R."/>
        </authorList>
    </citation>
    <scope>NUCLEOTIDE SEQUENCE [LARGE SCALE GENOMIC DNA]</scope>
    <source>
        <strain evidence="1 2">RW8P3</strain>
    </source>
</reference>
<dbReference type="EMBL" id="CP077093">
    <property type="protein sequence ID" value="QXI29951.1"/>
    <property type="molecule type" value="Genomic_DNA"/>
</dbReference>
<protein>
    <submittedName>
        <fullName evidence="1">Uncharacterized protein</fullName>
    </submittedName>
</protein>
<name>A0A9E6TTW8_9PSED</name>